<evidence type="ECO:0000313" key="4">
    <source>
        <dbReference type="Proteomes" id="UP000292781"/>
    </source>
</evidence>
<dbReference type="EMBL" id="SJFN01000008">
    <property type="protein sequence ID" value="TBW39308.1"/>
    <property type="molecule type" value="Genomic_DNA"/>
</dbReference>
<keyword evidence="4" id="KW-1185">Reference proteome</keyword>
<keyword evidence="1" id="KW-0812">Transmembrane</keyword>
<evidence type="ECO:0000313" key="3">
    <source>
        <dbReference type="EMBL" id="TBW39308.1"/>
    </source>
</evidence>
<protein>
    <submittedName>
        <fullName evidence="3">Pilus assembly protein</fullName>
    </submittedName>
</protein>
<dbReference type="Proteomes" id="UP000292781">
    <property type="component" value="Unassembled WGS sequence"/>
</dbReference>
<dbReference type="Pfam" id="PF07811">
    <property type="entry name" value="TadE"/>
    <property type="match status" value="1"/>
</dbReference>
<comment type="caution">
    <text evidence="3">The sequence shown here is derived from an EMBL/GenBank/DDBJ whole genome shotgun (WGS) entry which is preliminary data.</text>
</comment>
<name>A0A4Q9VVS0_9HYPH</name>
<evidence type="ECO:0000259" key="2">
    <source>
        <dbReference type="Pfam" id="PF07811"/>
    </source>
</evidence>
<accession>A0A4Q9VVS0</accession>
<keyword evidence="1" id="KW-0472">Membrane</keyword>
<feature type="domain" description="TadE-like" evidence="2">
    <location>
        <begin position="32"/>
        <end position="73"/>
    </location>
</feature>
<evidence type="ECO:0000256" key="1">
    <source>
        <dbReference type="SAM" id="Phobius"/>
    </source>
</evidence>
<keyword evidence="1" id="KW-1133">Transmembrane helix</keyword>
<proteinExistence type="predicted"/>
<sequence>MTRDVDPQRLPTPRSGPRRWLLRAFLADRRASTAVEFAIIALPFLGLLGAIFESAIAFLAGQILDTAVADAGRLIRTGQAQQAGYSSSAFATQVCNRLYVLFDCSGLTIDSKVYTSFSSVVTTSPIDASGNFVTTGFTFNMGGSSDIVVVRVFYQFPVTFNYLGLNLANLGNGKRLISGVAAFRNEPFPW</sequence>
<feature type="transmembrane region" description="Helical" evidence="1">
    <location>
        <begin position="37"/>
        <end position="60"/>
    </location>
</feature>
<dbReference type="OrthoDB" id="7990385at2"/>
<dbReference type="RefSeq" id="WP_131307750.1">
    <property type="nucleotide sequence ID" value="NZ_SJFN01000008.1"/>
</dbReference>
<organism evidence="3 4">
    <name type="scientific">Siculibacillus lacustris</name>
    <dbReference type="NCBI Taxonomy" id="1549641"/>
    <lineage>
        <taxon>Bacteria</taxon>
        <taxon>Pseudomonadati</taxon>
        <taxon>Pseudomonadota</taxon>
        <taxon>Alphaproteobacteria</taxon>
        <taxon>Hyphomicrobiales</taxon>
        <taxon>Ancalomicrobiaceae</taxon>
        <taxon>Siculibacillus</taxon>
    </lineage>
</organism>
<gene>
    <name evidence="3" type="ORF">EYW49_06990</name>
</gene>
<dbReference type="AlphaFoldDB" id="A0A4Q9VVS0"/>
<reference evidence="3 4" key="1">
    <citation type="submission" date="2019-02" db="EMBL/GenBank/DDBJ databases">
        <title>Siculibacillus lacustris gen. nov., sp. nov., a new rosette-forming bacterium isolated from a freshwater crater lake (Lake St. Ana, Romania).</title>
        <authorList>
            <person name="Felfoldi T."/>
            <person name="Marton Z."/>
            <person name="Szabo A."/>
            <person name="Mentes A."/>
            <person name="Boka K."/>
            <person name="Marialigeti K."/>
            <person name="Mathe I."/>
            <person name="Koncz M."/>
            <person name="Schumann P."/>
            <person name="Toth E."/>
        </authorList>
    </citation>
    <scope>NUCLEOTIDE SEQUENCE [LARGE SCALE GENOMIC DNA]</scope>
    <source>
        <strain evidence="3 4">SA-279</strain>
    </source>
</reference>
<dbReference type="InterPro" id="IPR012495">
    <property type="entry name" value="TadE-like_dom"/>
</dbReference>